<evidence type="ECO:0000256" key="2">
    <source>
        <dbReference type="ARBA" id="ARBA00023242"/>
    </source>
</evidence>
<dbReference type="Proteomes" id="UP000242167">
    <property type="component" value="Nucleomorph 1"/>
</dbReference>
<dbReference type="InterPro" id="IPR035979">
    <property type="entry name" value="RBD_domain_sf"/>
</dbReference>
<organism evidence="5 6">
    <name type="scientific">Guillardia theta</name>
    <name type="common">Cryptophyte</name>
    <name type="synonym">Cryptomonas phi</name>
    <dbReference type="NCBI Taxonomy" id="55529"/>
    <lineage>
        <taxon>Eukaryota</taxon>
        <taxon>Cryptophyceae</taxon>
        <taxon>Pyrenomonadales</taxon>
        <taxon>Geminigeraceae</taxon>
        <taxon>Guillardia</taxon>
    </lineage>
</organism>
<feature type="domain" description="RRM" evidence="4">
    <location>
        <begin position="404"/>
        <end position="479"/>
    </location>
</feature>
<dbReference type="SUPFAM" id="SSF54928">
    <property type="entry name" value="RNA-binding domain, RBD"/>
    <property type="match status" value="3"/>
</dbReference>
<evidence type="ECO:0000256" key="1">
    <source>
        <dbReference type="ARBA" id="ARBA00004123"/>
    </source>
</evidence>
<evidence type="ECO:0000259" key="4">
    <source>
        <dbReference type="PROSITE" id="PS50102"/>
    </source>
</evidence>
<proteinExistence type="predicted"/>
<dbReference type="InterPro" id="IPR012677">
    <property type="entry name" value="Nucleotide-bd_a/b_plait_sf"/>
</dbReference>
<sequence length="479" mass="56417">MSRIEITNVSLSTDLKTIEQIFSTFGKITEITHKNKKNSKIFIGFKSCNSANFAIKTFDKKFLNGNRVYLKKAIGYNKKYLIKRKISLLENNINKNYTHGFLKICNFSIFTSDEEIKKVISAFGMFRIIEIVEHNSSKFGSKSVIVEFFLKESLVKSHLSLNGKILHGRILKVELLSSRLNNFKSISKNMFLKYSNTLKTQLKNSNRSWISFFYDFRNNISELHNRIFSNSISKILDNNDTKILNAKIVSDSRLQFELFYNLRKKFCFNFIFSKKNDRLKLSKKSFFLKFLSKFNLNFFRFFFSKFGSLSKIVLFQKLNIIYIKFKKKEKAQIAFSKIKSINFFLKYSIIKWATINLPNDIEYLNSLDLKQHLNFSLTNLNINFNYKNQKKITLYNEILASSKYKLLVKNIPFNISSSRLKRIFQNLPMIKSVRIPKNNGFNRGFGFLIFEDLDSIKKSFLYLQNTYICKRKISLSIIM</sequence>
<dbReference type="CDD" id="cd00590">
    <property type="entry name" value="RRM_SF"/>
    <property type="match status" value="2"/>
</dbReference>
<evidence type="ECO:0000313" key="6">
    <source>
        <dbReference type="Proteomes" id="UP000242167"/>
    </source>
</evidence>
<comment type="subcellular location">
    <subcellularLocation>
        <location evidence="1">Nucleus</location>
    </subcellularLocation>
</comment>
<dbReference type="PROSITE" id="PS50102">
    <property type="entry name" value="RRM"/>
    <property type="match status" value="2"/>
</dbReference>
<dbReference type="EMBL" id="AF165818">
    <property type="protein sequence ID" value="AAK39936.1"/>
    <property type="molecule type" value="Genomic_DNA"/>
</dbReference>
<dbReference type="Pfam" id="PF00076">
    <property type="entry name" value="RRM_1"/>
    <property type="match status" value="2"/>
</dbReference>
<dbReference type="GO" id="GO:0000398">
    <property type="term" value="P:mRNA splicing, via spliceosome"/>
    <property type="evidence" value="ECO:0007669"/>
    <property type="project" value="TreeGrafter"/>
</dbReference>
<feature type="domain" description="RRM" evidence="4">
    <location>
        <begin position="2"/>
        <end position="75"/>
    </location>
</feature>
<dbReference type="PIR" id="A99101">
    <property type="entry name" value="A99101"/>
</dbReference>
<keyword evidence="5" id="KW-0542">Nucleomorph</keyword>
<keyword evidence="3" id="KW-0694">RNA-binding</keyword>
<reference evidence="5 6" key="1">
    <citation type="journal article" date="2001" name="Nature">
        <title>The highly reduced genome of an enslaved algal nucleus.</title>
        <authorList>
            <person name="Douglas S."/>
            <person name="Zauner S."/>
            <person name="Fraunholz M."/>
            <person name="Beaton M."/>
            <person name="Penny S."/>
            <person name="Deng L."/>
            <person name="Wu X."/>
            <person name="Reith M."/>
            <person name="Cavalier-Smith T."/>
            <person name="Maier U."/>
        </authorList>
    </citation>
    <scope>NUCLEOTIDE SEQUENCE [LARGE SCALE GENOMIC DNA]</scope>
</reference>
<keyword evidence="2" id="KW-0539">Nucleus</keyword>
<dbReference type="Gene3D" id="3.30.70.330">
    <property type="match status" value="3"/>
</dbReference>
<evidence type="ECO:0000313" key="5">
    <source>
        <dbReference type="EMBL" id="AAK39936.1"/>
    </source>
</evidence>
<dbReference type="GO" id="GO:0017069">
    <property type="term" value="F:snRNA binding"/>
    <property type="evidence" value="ECO:0007669"/>
    <property type="project" value="TreeGrafter"/>
</dbReference>
<dbReference type="PANTHER" id="PTHR13952">
    <property type="entry name" value="U1 SMALL NUCLEAR RIBONUCLEOPROTEIN 70 KD"/>
    <property type="match status" value="1"/>
</dbReference>
<dbReference type="GO" id="GO:0003729">
    <property type="term" value="F:mRNA binding"/>
    <property type="evidence" value="ECO:0007669"/>
    <property type="project" value="TreeGrafter"/>
</dbReference>
<accession>Q98RL2</accession>
<dbReference type="AlphaFoldDB" id="Q98RL2"/>
<dbReference type="SMART" id="SM00360">
    <property type="entry name" value="RRM"/>
    <property type="match status" value="3"/>
</dbReference>
<dbReference type="GeneID" id="857423"/>
<evidence type="ECO:0000256" key="3">
    <source>
        <dbReference type="PROSITE-ProRule" id="PRU00176"/>
    </source>
</evidence>
<gene>
    <name evidence="5" type="primary">pab2</name>
</gene>
<geneLocation type="nucleomorph" evidence="5"/>
<dbReference type="InterPro" id="IPR051183">
    <property type="entry name" value="U1_U11-U12_snRNP_70-35kDa"/>
</dbReference>
<dbReference type="RefSeq" id="XP_001713641.1">
    <property type="nucleotide sequence ID" value="XM_001713589.1"/>
</dbReference>
<dbReference type="InterPro" id="IPR000504">
    <property type="entry name" value="RRM_dom"/>
</dbReference>
<name>Q98RL2_GUITH</name>
<protein>
    <submittedName>
        <fullName evidence="5">Polyadenylate binding protein</fullName>
    </submittedName>
</protein>
<dbReference type="GO" id="GO:0071011">
    <property type="term" value="C:precatalytic spliceosome"/>
    <property type="evidence" value="ECO:0007669"/>
    <property type="project" value="TreeGrafter"/>
</dbReference>